<feature type="transmembrane region" description="Helical" evidence="4">
    <location>
        <begin position="150"/>
        <end position="172"/>
    </location>
</feature>
<sequence length="421" mass="44045">MTNSPAENRAPPRSDADARALTVIMVAGTVALALSFGARSMFGLVLEPMSADLGWPRETFAFSLAMQNLVWGLAQPLFGMIADRYGDRRALWIGFACYVAGMVISGMAATPLGQHLGAGLLVGLGVSGTAFGLVLSVVARAAPEHRRSQALGLVSALGASGQVFMPLIAQWLVVEFGWREAILAMALLLAPMALCIPRLKAPAPKPGGPAPVPLATAMRRAFGHSSYLLLCLGFFVCGFHVAFITAHFPAYVAEVCSAFTLMGRSVSAEALGAATISLVGLANIAGTLLAGRLGARYPKPYILSGIYALRAVVILAFIALPPTPLSVIVFSLSIGVLWLSTVPLTAGLVATMFGPAAMATLYGFVFLSHQVGAFAGVWMGGRLYDLHGGYEAVWWLAIALGVMSAVAHLPIRDRAWAPAPA</sequence>
<dbReference type="OrthoDB" id="146345at2"/>
<feature type="transmembrane region" description="Helical" evidence="4">
    <location>
        <begin position="90"/>
        <end position="110"/>
    </location>
</feature>
<evidence type="ECO:0000256" key="3">
    <source>
        <dbReference type="ARBA" id="ARBA00023136"/>
    </source>
</evidence>
<dbReference type="PANTHER" id="PTHR11360">
    <property type="entry name" value="MONOCARBOXYLATE TRANSPORTER"/>
    <property type="match status" value="1"/>
</dbReference>
<keyword evidence="1 4" id="KW-0812">Transmembrane</keyword>
<feature type="domain" description="Major facilitator superfamily (MFS) profile" evidence="5">
    <location>
        <begin position="21"/>
        <end position="416"/>
    </location>
</feature>
<dbReference type="AlphaFoldDB" id="A0A1H3XH06"/>
<dbReference type="Proteomes" id="UP000198703">
    <property type="component" value="Unassembled WGS sequence"/>
</dbReference>
<gene>
    <name evidence="6" type="ORF">SAMN05444370_102424</name>
</gene>
<dbReference type="InterPro" id="IPR036259">
    <property type="entry name" value="MFS_trans_sf"/>
</dbReference>
<evidence type="ECO:0000313" key="7">
    <source>
        <dbReference type="Proteomes" id="UP000198703"/>
    </source>
</evidence>
<evidence type="ECO:0000256" key="2">
    <source>
        <dbReference type="ARBA" id="ARBA00022989"/>
    </source>
</evidence>
<dbReference type="SUPFAM" id="SSF103473">
    <property type="entry name" value="MFS general substrate transporter"/>
    <property type="match status" value="1"/>
</dbReference>
<feature type="transmembrane region" description="Helical" evidence="4">
    <location>
        <begin position="326"/>
        <end position="349"/>
    </location>
</feature>
<dbReference type="STRING" id="89524.SAMN05444370_102424"/>
<feature type="transmembrane region" description="Helical" evidence="4">
    <location>
        <begin position="178"/>
        <end position="196"/>
    </location>
</feature>
<name>A0A1H3XH06_9RHOB</name>
<accession>A0A1H3XH06</accession>
<proteinExistence type="predicted"/>
<evidence type="ECO:0000313" key="6">
    <source>
        <dbReference type="EMBL" id="SDZ98715.1"/>
    </source>
</evidence>
<dbReference type="PROSITE" id="PS50850">
    <property type="entry name" value="MFS"/>
    <property type="match status" value="1"/>
</dbReference>
<evidence type="ECO:0000256" key="4">
    <source>
        <dbReference type="SAM" id="Phobius"/>
    </source>
</evidence>
<dbReference type="InterPro" id="IPR011701">
    <property type="entry name" value="MFS"/>
</dbReference>
<dbReference type="PANTHER" id="PTHR11360:SF284">
    <property type="entry name" value="EG:103B4.3 PROTEIN-RELATED"/>
    <property type="match status" value="1"/>
</dbReference>
<dbReference type="GO" id="GO:0022857">
    <property type="term" value="F:transmembrane transporter activity"/>
    <property type="evidence" value="ECO:0007669"/>
    <property type="project" value="InterPro"/>
</dbReference>
<evidence type="ECO:0000259" key="5">
    <source>
        <dbReference type="PROSITE" id="PS50850"/>
    </source>
</evidence>
<protein>
    <submittedName>
        <fullName evidence="6">Predicted arabinose efflux permease, MFS family</fullName>
    </submittedName>
</protein>
<keyword evidence="3 4" id="KW-0472">Membrane</keyword>
<feature type="transmembrane region" description="Helical" evidence="4">
    <location>
        <begin position="301"/>
        <end position="320"/>
    </location>
</feature>
<dbReference type="CDD" id="cd17355">
    <property type="entry name" value="MFS_YcxA_like"/>
    <property type="match status" value="1"/>
</dbReference>
<feature type="transmembrane region" description="Helical" evidence="4">
    <location>
        <begin position="20"/>
        <end position="39"/>
    </location>
</feature>
<feature type="transmembrane region" description="Helical" evidence="4">
    <location>
        <begin position="227"/>
        <end position="250"/>
    </location>
</feature>
<keyword evidence="7" id="KW-1185">Reference proteome</keyword>
<organism evidence="6 7">
    <name type="scientific">Rubrimonas cliftonensis</name>
    <dbReference type="NCBI Taxonomy" id="89524"/>
    <lineage>
        <taxon>Bacteria</taxon>
        <taxon>Pseudomonadati</taxon>
        <taxon>Pseudomonadota</taxon>
        <taxon>Alphaproteobacteria</taxon>
        <taxon>Rhodobacterales</taxon>
        <taxon>Paracoccaceae</taxon>
        <taxon>Rubrimonas</taxon>
    </lineage>
</organism>
<dbReference type="Pfam" id="PF07690">
    <property type="entry name" value="MFS_1"/>
    <property type="match status" value="1"/>
</dbReference>
<evidence type="ECO:0000256" key="1">
    <source>
        <dbReference type="ARBA" id="ARBA00022692"/>
    </source>
</evidence>
<keyword evidence="2 4" id="KW-1133">Transmembrane helix</keyword>
<feature type="transmembrane region" description="Helical" evidence="4">
    <location>
        <begin position="392"/>
        <end position="411"/>
    </location>
</feature>
<feature type="transmembrane region" description="Helical" evidence="4">
    <location>
        <begin position="116"/>
        <end position="138"/>
    </location>
</feature>
<dbReference type="InterPro" id="IPR050327">
    <property type="entry name" value="Proton-linked_MCT"/>
</dbReference>
<feature type="transmembrane region" description="Helical" evidence="4">
    <location>
        <begin position="270"/>
        <end position="289"/>
    </location>
</feature>
<dbReference type="RefSeq" id="WP_093249469.1">
    <property type="nucleotide sequence ID" value="NZ_FNQM01000002.1"/>
</dbReference>
<reference evidence="6 7" key="1">
    <citation type="submission" date="2016-10" db="EMBL/GenBank/DDBJ databases">
        <authorList>
            <person name="de Groot N.N."/>
        </authorList>
    </citation>
    <scope>NUCLEOTIDE SEQUENCE [LARGE SCALE GENOMIC DNA]</scope>
    <source>
        <strain evidence="6 7">DSM 15345</strain>
    </source>
</reference>
<feature type="transmembrane region" description="Helical" evidence="4">
    <location>
        <begin position="361"/>
        <end position="380"/>
    </location>
</feature>
<feature type="transmembrane region" description="Helical" evidence="4">
    <location>
        <begin position="59"/>
        <end position="78"/>
    </location>
</feature>
<dbReference type="InterPro" id="IPR020846">
    <property type="entry name" value="MFS_dom"/>
</dbReference>
<dbReference type="Gene3D" id="1.20.1250.20">
    <property type="entry name" value="MFS general substrate transporter like domains"/>
    <property type="match status" value="1"/>
</dbReference>
<dbReference type="EMBL" id="FNQM01000002">
    <property type="protein sequence ID" value="SDZ98715.1"/>
    <property type="molecule type" value="Genomic_DNA"/>
</dbReference>